<organism evidence="1 2">
    <name type="scientific">Paenibacillus prosopidis</name>
    <dbReference type="NCBI Taxonomy" id="630520"/>
    <lineage>
        <taxon>Bacteria</taxon>
        <taxon>Bacillati</taxon>
        <taxon>Bacillota</taxon>
        <taxon>Bacilli</taxon>
        <taxon>Bacillales</taxon>
        <taxon>Paenibacillaceae</taxon>
        <taxon>Paenibacillus</taxon>
    </lineage>
</organism>
<protein>
    <submittedName>
        <fullName evidence="1">Uncharacterized protein</fullName>
    </submittedName>
</protein>
<dbReference type="OrthoDB" id="2629180at2"/>
<proteinExistence type="predicted"/>
<dbReference type="EMBL" id="QPJD01000010">
    <property type="protein sequence ID" value="RCW45438.1"/>
    <property type="molecule type" value="Genomic_DNA"/>
</dbReference>
<sequence>MGKKTVKVTSEEMQQLKMLAEIVKNPHLPMSDRRIAKSQYESIINYAKNSNRGIISTAFL</sequence>
<dbReference type="RefSeq" id="WP_114381290.1">
    <property type="nucleotide sequence ID" value="NZ_QPJD01000010.1"/>
</dbReference>
<accession>A0A368W0F9</accession>
<evidence type="ECO:0000313" key="1">
    <source>
        <dbReference type="EMBL" id="RCW45438.1"/>
    </source>
</evidence>
<dbReference type="AlphaFoldDB" id="A0A368W0F9"/>
<evidence type="ECO:0000313" key="2">
    <source>
        <dbReference type="Proteomes" id="UP000252415"/>
    </source>
</evidence>
<gene>
    <name evidence="1" type="ORF">DFP97_11026</name>
</gene>
<dbReference type="Proteomes" id="UP000252415">
    <property type="component" value="Unassembled WGS sequence"/>
</dbReference>
<reference evidence="1 2" key="1">
    <citation type="submission" date="2018-07" db="EMBL/GenBank/DDBJ databases">
        <title>Genomic Encyclopedia of Type Strains, Phase III (KMG-III): the genomes of soil and plant-associated and newly described type strains.</title>
        <authorList>
            <person name="Whitman W."/>
        </authorList>
    </citation>
    <scope>NUCLEOTIDE SEQUENCE [LARGE SCALE GENOMIC DNA]</scope>
    <source>
        <strain evidence="1 2">CECT 7506</strain>
    </source>
</reference>
<comment type="caution">
    <text evidence="1">The sequence shown here is derived from an EMBL/GenBank/DDBJ whole genome shotgun (WGS) entry which is preliminary data.</text>
</comment>
<keyword evidence="2" id="KW-1185">Reference proteome</keyword>
<name>A0A368W0F9_9BACL</name>